<dbReference type="Proteomes" id="UP000887569">
    <property type="component" value="Unplaced"/>
</dbReference>
<evidence type="ECO:0000313" key="3">
    <source>
        <dbReference type="WBParaSite" id="PgR044_g086_t01"/>
    </source>
</evidence>
<evidence type="ECO:0000256" key="1">
    <source>
        <dbReference type="SAM" id="MobiDB-lite"/>
    </source>
</evidence>
<dbReference type="AlphaFoldDB" id="A0A915BKS5"/>
<evidence type="ECO:0000313" key="2">
    <source>
        <dbReference type="Proteomes" id="UP000887569"/>
    </source>
</evidence>
<proteinExistence type="predicted"/>
<feature type="compositionally biased region" description="Polar residues" evidence="1">
    <location>
        <begin position="75"/>
        <end position="84"/>
    </location>
</feature>
<feature type="compositionally biased region" description="Basic and acidic residues" evidence="1">
    <location>
        <begin position="129"/>
        <end position="148"/>
    </location>
</feature>
<dbReference type="PANTHER" id="PTHR37431">
    <property type="entry name" value="PROTEIN CBG06927"/>
    <property type="match status" value="1"/>
</dbReference>
<protein>
    <submittedName>
        <fullName evidence="3">Uncharacterized protein</fullName>
    </submittedName>
</protein>
<reference evidence="3" key="1">
    <citation type="submission" date="2022-11" db="UniProtKB">
        <authorList>
            <consortium name="WormBaseParasite"/>
        </authorList>
    </citation>
    <scope>IDENTIFICATION</scope>
</reference>
<feature type="compositionally biased region" description="Polar residues" evidence="1">
    <location>
        <begin position="150"/>
        <end position="159"/>
    </location>
</feature>
<sequence>MELDQQPSVKYCHDETLADIERANHEFGITMPLKLDRMALNFFSGCVRLPIRHNCGVSAWSVIFRVLRDTTNTLMPGCQFTGQSSRRRTRERPGTIKPNSQGREKPNPQGREKSNRRSEHWNPATQTPDVEHVYYGDRNSGDGRHAPQQDRMNNSSNCDHSAGVIPNHFGRCNCVLYRDPLEELKIDEREMQWYRCGWSHLI</sequence>
<feature type="compositionally biased region" description="Basic and acidic residues" evidence="1">
    <location>
        <begin position="102"/>
        <end position="120"/>
    </location>
</feature>
<feature type="region of interest" description="Disordered" evidence="1">
    <location>
        <begin position="75"/>
        <end position="159"/>
    </location>
</feature>
<name>A0A915BKS5_PARUN</name>
<dbReference type="PANTHER" id="PTHR37431:SF3">
    <property type="entry name" value="DUF19 DOMAIN-CONTAINING PROTEIN"/>
    <property type="match status" value="1"/>
</dbReference>
<organism evidence="2 3">
    <name type="scientific">Parascaris univalens</name>
    <name type="common">Nematode worm</name>
    <dbReference type="NCBI Taxonomy" id="6257"/>
    <lineage>
        <taxon>Eukaryota</taxon>
        <taxon>Metazoa</taxon>
        <taxon>Ecdysozoa</taxon>
        <taxon>Nematoda</taxon>
        <taxon>Chromadorea</taxon>
        <taxon>Rhabditida</taxon>
        <taxon>Spirurina</taxon>
        <taxon>Ascaridomorpha</taxon>
        <taxon>Ascaridoidea</taxon>
        <taxon>Ascarididae</taxon>
        <taxon>Parascaris</taxon>
    </lineage>
</organism>
<keyword evidence="2" id="KW-1185">Reference proteome</keyword>
<accession>A0A915BKS5</accession>
<dbReference type="WBParaSite" id="PgR044_g086_t01">
    <property type="protein sequence ID" value="PgR044_g086_t01"/>
    <property type="gene ID" value="PgR044_g086"/>
</dbReference>